<proteinExistence type="predicted"/>
<dbReference type="PANTHER" id="PTHR38658:SF1">
    <property type="entry name" value="OXPP CYCLE PROTEIN OPCA-RELATED"/>
    <property type="match status" value="1"/>
</dbReference>
<evidence type="ECO:0000259" key="2">
    <source>
        <dbReference type="Pfam" id="PF20171"/>
    </source>
</evidence>
<accession>A0A540R4N1</accession>
<dbReference type="InterPro" id="IPR046802">
    <property type="entry name" value="OpcA_G6PD_C"/>
</dbReference>
<sequence length="327" mass="35368">MIIPLPHTSTREIASKLVEAQEHYTLTTGRVLTLIVVADVADDIEAILASVRDASHEHPSRVLVVVTGDRSAPTALDAQLRVGGEAGASEMVVMRLHGSLADQAEAVITPLLLPDTPIVAWWPSQFPEAPSHHPVGALAQRRITNVGAAEYNVETVYLRLQQLSRGYAPGDSDMTWASLTLWRGIVASALDRHPHEPVEAVEISGPAGDPAVDLAAAWLADRLAVSVRRTDCDITLGDTDLNSVADPTKGDAYFPIRKLVFYRANTDITVEVIDESTVRVSVPGAPESLVALGMRTQAEVLSEELRYLHADKTYAHALRALNRVSYS</sequence>
<dbReference type="STRING" id="1686286.GCA_900092335_01860"/>
<feature type="domain" description="Glucose-6-phosphate dehydrogenase assembly protein OpcA C-terminal" evidence="2">
    <location>
        <begin position="169"/>
        <end position="318"/>
    </location>
</feature>
<gene>
    <name evidence="3" type="ORF">EJK80_11315</name>
</gene>
<dbReference type="InterPro" id="IPR004555">
    <property type="entry name" value="G6PDH_assembly_OpcA"/>
</dbReference>
<protein>
    <submittedName>
        <fullName evidence="3">Oxppcycle protein OpcA</fullName>
    </submittedName>
</protein>
<reference evidence="3 4" key="1">
    <citation type="submission" date="2019-06" db="EMBL/GenBank/DDBJ databases">
        <title>Draft genome of C. phoceense Strain 272.</title>
        <authorList>
            <person name="Pacheco L.G.C."/>
            <person name="Barberis C.M."/>
            <person name="Almuzara M.N."/>
            <person name="Traglia G.M."/>
            <person name="Santos C.S."/>
            <person name="Rocha D.J.P.G."/>
            <person name="Aguiar E.R.G.R."/>
            <person name="Vay C.A."/>
        </authorList>
    </citation>
    <scope>NUCLEOTIDE SEQUENCE [LARGE SCALE GENOMIC DNA]</scope>
    <source>
        <strain evidence="3 4">272</strain>
    </source>
</reference>
<dbReference type="Proteomes" id="UP000318080">
    <property type="component" value="Unassembled WGS sequence"/>
</dbReference>
<dbReference type="Pfam" id="PF20171">
    <property type="entry name" value="OpcA_G6PD_C"/>
    <property type="match status" value="1"/>
</dbReference>
<evidence type="ECO:0000313" key="3">
    <source>
        <dbReference type="EMBL" id="TQE42678.1"/>
    </source>
</evidence>
<organism evidence="3 4">
    <name type="scientific">Corynebacterium phoceense</name>
    <dbReference type="NCBI Taxonomy" id="1686286"/>
    <lineage>
        <taxon>Bacteria</taxon>
        <taxon>Bacillati</taxon>
        <taxon>Actinomycetota</taxon>
        <taxon>Actinomycetes</taxon>
        <taxon>Mycobacteriales</taxon>
        <taxon>Corynebacteriaceae</taxon>
        <taxon>Corynebacterium</taxon>
    </lineage>
</organism>
<dbReference type="RefSeq" id="WP_141629212.1">
    <property type="nucleotide sequence ID" value="NZ_VHIR01000020.1"/>
</dbReference>
<evidence type="ECO:0000313" key="4">
    <source>
        <dbReference type="Proteomes" id="UP000318080"/>
    </source>
</evidence>
<comment type="caution">
    <text evidence="3">The sequence shown here is derived from an EMBL/GenBank/DDBJ whole genome shotgun (WGS) entry which is preliminary data.</text>
</comment>
<evidence type="ECO:0000259" key="1">
    <source>
        <dbReference type="Pfam" id="PF10128"/>
    </source>
</evidence>
<keyword evidence="4" id="KW-1185">Reference proteome</keyword>
<name>A0A540R4N1_9CORY</name>
<feature type="domain" description="Glucose-6-phosphate dehydrogenase assembly protein OpcA N-terminal" evidence="1">
    <location>
        <begin position="52"/>
        <end position="152"/>
    </location>
</feature>
<dbReference type="PANTHER" id="PTHR38658">
    <property type="entry name" value="OXPP CYCLE PROTEIN OPCA-RELATED"/>
    <property type="match status" value="1"/>
</dbReference>
<dbReference type="Pfam" id="PF10128">
    <property type="entry name" value="OpcA_G6PD_assem"/>
    <property type="match status" value="1"/>
</dbReference>
<dbReference type="EMBL" id="VHIR01000020">
    <property type="protein sequence ID" value="TQE42678.1"/>
    <property type="molecule type" value="Genomic_DNA"/>
</dbReference>
<dbReference type="AlphaFoldDB" id="A0A540R4N1"/>
<dbReference type="InterPro" id="IPR046801">
    <property type="entry name" value="OpcA_G6PD_N"/>
</dbReference>